<dbReference type="RefSeq" id="WP_169205639.1">
    <property type="nucleotide sequence ID" value="NZ_CP059560.1"/>
</dbReference>
<organism evidence="7 8">
    <name type="scientific">Aromatoleum petrolei</name>
    <dbReference type="NCBI Taxonomy" id="76116"/>
    <lineage>
        <taxon>Bacteria</taxon>
        <taxon>Pseudomonadati</taxon>
        <taxon>Pseudomonadota</taxon>
        <taxon>Betaproteobacteria</taxon>
        <taxon>Rhodocyclales</taxon>
        <taxon>Rhodocyclaceae</taxon>
        <taxon>Aromatoleum</taxon>
    </lineage>
</organism>
<dbReference type="InterPro" id="IPR000792">
    <property type="entry name" value="Tscrpt_reg_LuxR_C"/>
</dbReference>
<dbReference type="PROSITE" id="PS00622">
    <property type="entry name" value="HTH_LUXR_1"/>
    <property type="match status" value="1"/>
</dbReference>
<keyword evidence="4" id="KW-0597">Phosphoprotein</keyword>
<dbReference type="Proteomes" id="UP000652074">
    <property type="component" value="Unassembled WGS sequence"/>
</dbReference>
<dbReference type="PANTHER" id="PTHR44688">
    <property type="entry name" value="DNA-BINDING TRANSCRIPTIONAL ACTIVATOR DEVR_DOSR"/>
    <property type="match status" value="1"/>
</dbReference>
<dbReference type="SUPFAM" id="SSF46894">
    <property type="entry name" value="C-terminal effector domain of the bipartite response regulators"/>
    <property type="match status" value="1"/>
</dbReference>
<sequence length="203" mass="22675">MFMEQTVFIVDDDEFVRNAARRAFRSAGFEVDTFDGAESFLGAYEARDEACLVLDLRMPRMGGLELLERMKQCGIDLPVIIYTGNADVPVTVRAMQAGAFAVVEKPFSDELLIEHVRAAIAANRTQRARRTQIINAQKRLNQLIERERQIAKCLADGLTTQSVADRFTISPRTVEAHRANLFRKLEIGSSAVLAQMVLLSELG</sequence>
<keyword evidence="1" id="KW-0805">Transcription regulation</keyword>
<evidence type="ECO:0000256" key="3">
    <source>
        <dbReference type="ARBA" id="ARBA00023163"/>
    </source>
</evidence>
<evidence type="ECO:0000313" key="8">
    <source>
        <dbReference type="Proteomes" id="UP000652074"/>
    </source>
</evidence>
<dbReference type="Pfam" id="PF00196">
    <property type="entry name" value="GerE"/>
    <property type="match status" value="1"/>
</dbReference>
<dbReference type="EMBL" id="WTVR01000010">
    <property type="protein sequence ID" value="NMF88217.1"/>
    <property type="molecule type" value="Genomic_DNA"/>
</dbReference>
<evidence type="ECO:0000256" key="2">
    <source>
        <dbReference type="ARBA" id="ARBA00023125"/>
    </source>
</evidence>
<protein>
    <submittedName>
        <fullName evidence="7">Response regulator</fullName>
    </submittedName>
</protein>
<dbReference type="SUPFAM" id="SSF52172">
    <property type="entry name" value="CheY-like"/>
    <property type="match status" value="1"/>
</dbReference>
<dbReference type="PROSITE" id="PS50110">
    <property type="entry name" value="RESPONSE_REGULATORY"/>
    <property type="match status" value="1"/>
</dbReference>
<comment type="caution">
    <text evidence="7">The sequence shown here is derived from an EMBL/GenBank/DDBJ whole genome shotgun (WGS) entry which is preliminary data.</text>
</comment>
<evidence type="ECO:0000256" key="1">
    <source>
        <dbReference type="ARBA" id="ARBA00023015"/>
    </source>
</evidence>
<proteinExistence type="predicted"/>
<evidence type="ECO:0000313" key="7">
    <source>
        <dbReference type="EMBL" id="NMF88217.1"/>
    </source>
</evidence>
<keyword evidence="2" id="KW-0238">DNA-binding</keyword>
<dbReference type="CDD" id="cd06170">
    <property type="entry name" value="LuxR_C_like"/>
    <property type="match status" value="1"/>
</dbReference>
<evidence type="ECO:0000256" key="4">
    <source>
        <dbReference type="PROSITE-ProRule" id="PRU00169"/>
    </source>
</evidence>
<gene>
    <name evidence="7" type="ORF">GPA26_06940</name>
</gene>
<reference evidence="7 8" key="1">
    <citation type="submission" date="2019-12" db="EMBL/GenBank/DDBJ databases">
        <title>Comparative genomics gives insights into the taxonomy of the Azoarcus-Aromatoleum group and reveals separate origins of nif in the plant-associated Azoarcus and non-plant-associated Aromatoleum sub-groups.</title>
        <authorList>
            <person name="Lafos M."/>
            <person name="Maluk M."/>
            <person name="Batista M."/>
            <person name="Junghare M."/>
            <person name="Carmona M."/>
            <person name="Faoro H."/>
            <person name="Cruz L.M."/>
            <person name="Battistoni F."/>
            <person name="De Souza E."/>
            <person name="Pedrosa F."/>
            <person name="Chen W.-M."/>
            <person name="Poole P.S."/>
            <person name="Dixon R.A."/>
            <person name="James E.K."/>
        </authorList>
    </citation>
    <scope>NUCLEOTIDE SEQUENCE [LARGE SCALE GENOMIC DNA]</scope>
    <source>
        <strain evidence="7 8">ToN1</strain>
    </source>
</reference>
<name>A0ABX1MJT5_9RHOO</name>
<dbReference type="Gene3D" id="3.40.50.2300">
    <property type="match status" value="1"/>
</dbReference>
<keyword evidence="3" id="KW-0804">Transcription</keyword>
<dbReference type="SMART" id="SM00448">
    <property type="entry name" value="REC"/>
    <property type="match status" value="1"/>
</dbReference>
<feature type="domain" description="HTH luxR-type" evidence="5">
    <location>
        <begin position="136"/>
        <end position="201"/>
    </location>
</feature>
<keyword evidence="8" id="KW-1185">Reference proteome</keyword>
<evidence type="ECO:0000259" key="5">
    <source>
        <dbReference type="PROSITE" id="PS50043"/>
    </source>
</evidence>
<evidence type="ECO:0000259" key="6">
    <source>
        <dbReference type="PROSITE" id="PS50110"/>
    </source>
</evidence>
<dbReference type="InterPro" id="IPR001789">
    <property type="entry name" value="Sig_transdc_resp-reg_receiver"/>
</dbReference>
<dbReference type="Gene3D" id="1.10.10.10">
    <property type="entry name" value="Winged helix-like DNA-binding domain superfamily/Winged helix DNA-binding domain"/>
    <property type="match status" value="1"/>
</dbReference>
<dbReference type="PANTHER" id="PTHR44688:SF16">
    <property type="entry name" value="DNA-BINDING TRANSCRIPTIONAL ACTIVATOR DEVR_DOSR"/>
    <property type="match status" value="1"/>
</dbReference>
<feature type="domain" description="Response regulatory" evidence="6">
    <location>
        <begin position="6"/>
        <end position="120"/>
    </location>
</feature>
<dbReference type="PRINTS" id="PR00038">
    <property type="entry name" value="HTHLUXR"/>
</dbReference>
<dbReference type="PROSITE" id="PS50043">
    <property type="entry name" value="HTH_LUXR_2"/>
    <property type="match status" value="1"/>
</dbReference>
<dbReference type="SMART" id="SM00421">
    <property type="entry name" value="HTH_LUXR"/>
    <property type="match status" value="1"/>
</dbReference>
<dbReference type="InterPro" id="IPR016032">
    <property type="entry name" value="Sig_transdc_resp-reg_C-effctor"/>
</dbReference>
<dbReference type="InterPro" id="IPR036388">
    <property type="entry name" value="WH-like_DNA-bd_sf"/>
</dbReference>
<dbReference type="Pfam" id="PF00072">
    <property type="entry name" value="Response_reg"/>
    <property type="match status" value="1"/>
</dbReference>
<feature type="modified residue" description="4-aspartylphosphate" evidence="4">
    <location>
        <position position="55"/>
    </location>
</feature>
<accession>A0ABX1MJT5</accession>
<dbReference type="InterPro" id="IPR011006">
    <property type="entry name" value="CheY-like_superfamily"/>
</dbReference>